<evidence type="ECO:0000256" key="5">
    <source>
        <dbReference type="ARBA" id="ARBA00022741"/>
    </source>
</evidence>
<sequence>MRVILSNLFDKISTRIWKGCINMQFINYLGQDAYTNIAMDSWLLYHLKPTEPVFALWQNKRAVIVGRNQNTFAEVNQDYIDSHDVQVVRRVSGGGAVYHDEGNICFTFFVPVENSGSVNFKKFVQPMYEALHAVGIKAEITGRNDLEVEGKKISGNAQRYAGGYLMHHGTLLWDTDVEAMIRSLNVSDEKFVSKAAKSVRARVGNIKDFAPEDLTLDSFIDALKYYLTDEGKDGELVLTDDQLSSIKKIRDEQFATWDWNYGESPKFSFQNHAKFTGGAIDIQVNVENGKITEINFQGDFLGVRDWRDIKEQFIGLEFEPSAILEVLETNKEGQYFGTIQNTELSEMFKADYRTD</sequence>
<evidence type="ECO:0000256" key="1">
    <source>
        <dbReference type="ARBA" id="ARBA00005085"/>
    </source>
</evidence>
<evidence type="ECO:0000313" key="10">
    <source>
        <dbReference type="Proteomes" id="UP000031847"/>
    </source>
</evidence>
<dbReference type="Proteomes" id="UP000031847">
    <property type="component" value="Unassembled WGS sequence"/>
</dbReference>
<dbReference type="AlphaFoldDB" id="A0A0B8R3M8"/>
<keyword evidence="6" id="KW-0067">ATP-binding</keyword>
<dbReference type="Gene3D" id="3.30.390.50">
    <property type="entry name" value="CO dehydrogenase flavoprotein, C-terminal domain"/>
    <property type="match status" value="1"/>
</dbReference>
<dbReference type="InterPro" id="IPR004562">
    <property type="entry name" value="LipoylTrfase_LipoateP_Ligase"/>
</dbReference>
<comment type="catalytic activity">
    <reaction evidence="7">
        <text>L-lysyl-[lipoyl-carrier protein] + (R)-lipoate + ATP = N(6)-[(R)-lipoyl]-L-lysyl-[lipoyl-carrier protein] + AMP + diphosphate + H(+)</text>
        <dbReference type="Rhea" id="RHEA:49288"/>
        <dbReference type="Rhea" id="RHEA-COMP:10500"/>
        <dbReference type="Rhea" id="RHEA-COMP:10502"/>
        <dbReference type="ChEBI" id="CHEBI:15378"/>
        <dbReference type="ChEBI" id="CHEBI:29969"/>
        <dbReference type="ChEBI" id="CHEBI:30616"/>
        <dbReference type="ChEBI" id="CHEBI:33019"/>
        <dbReference type="ChEBI" id="CHEBI:83088"/>
        <dbReference type="ChEBI" id="CHEBI:83099"/>
        <dbReference type="ChEBI" id="CHEBI:456215"/>
        <dbReference type="EC" id="6.3.1.20"/>
    </reaction>
</comment>
<dbReference type="NCBIfam" id="TIGR00545">
    <property type="entry name" value="lipoyltrans"/>
    <property type="match status" value="1"/>
</dbReference>
<feature type="domain" description="BPL/LPL catalytic" evidence="8">
    <location>
        <begin position="48"/>
        <end position="227"/>
    </location>
</feature>
<dbReference type="GO" id="GO:0005524">
    <property type="term" value="F:ATP binding"/>
    <property type="evidence" value="ECO:0007669"/>
    <property type="project" value="UniProtKB-KW"/>
</dbReference>
<dbReference type="EC" id="6.3.1.20" evidence="3"/>
<dbReference type="SUPFAM" id="SSF55681">
    <property type="entry name" value="Class II aaRS and biotin synthetases"/>
    <property type="match status" value="1"/>
</dbReference>
<dbReference type="Pfam" id="PF21948">
    <property type="entry name" value="LplA-B_cat"/>
    <property type="match status" value="1"/>
</dbReference>
<dbReference type="CDD" id="cd16443">
    <property type="entry name" value="LplA"/>
    <property type="match status" value="1"/>
</dbReference>
<evidence type="ECO:0000256" key="2">
    <source>
        <dbReference type="ARBA" id="ARBA00005124"/>
    </source>
</evidence>
<dbReference type="UniPathway" id="UPA00537">
    <property type="reaction ID" value="UER00594"/>
</dbReference>
<protein>
    <recommendedName>
        <fullName evidence="3">lipoate--protein ligase</fullName>
        <ecNumber evidence="3">6.3.1.20</ecNumber>
    </recommendedName>
</protein>
<dbReference type="PROSITE" id="PS51733">
    <property type="entry name" value="BPL_LPL_CATALYTIC"/>
    <property type="match status" value="1"/>
</dbReference>
<organism evidence="9 10">
    <name type="scientific">Lactococcus lactis subsp. lactis</name>
    <name type="common">Streptococcus lactis</name>
    <dbReference type="NCBI Taxonomy" id="1360"/>
    <lineage>
        <taxon>Bacteria</taxon>
        <taxon>Bacillati</taxon>
        <taxon>Bacillota</taxon>
        <taxon>Bacilli</taxon>
        <taxon>Lactobacillales</taxon>
        <taxon>Streptococcaceae</taxon>
        <taxon>Lactococcus</taxon>
    </lineage>
</organism>
<dbReference type="Pfam" id="PF10437">
    <property type="entry name" value="Lip_prot_lig_C"/>
    <property type="match status" value="1"/>
</dbReference>
<dbReference type="SUPFAM" id="SSF82649">
    <property type="entry name" value="SufE/NifU"/>
    <property type="match status" value="1"/>
</dbReference>
<evidence type="ECO:0000256" key="4">
    <source>
        <dbReference type="ARBA" id="ARBA00022598"/>
    </source>
</evidence>
<dbReference type="InterPro" id="IPR045864">
    <property type="entry name" value="aa-tRNA-synth_II/BPL/LPL"/>
</dbReference>
<dbReference type="Gene3D" id="3.30.930.10">
    <property type="entry name" value="Bira Bifunctional Protein, Domain 2"/>
    <property type="match status" value="1"/>
</dbReference>
<dbReference type="GO" id="GO:0005737">
    <property type="term" value="C:cytoplasm"/>
    <property type="evidence" value="ECO:0007669"/>
    <property type="project" value="TreeGrafter"/>
</dbReference>
<comment type="caution">
    <text evidence="9">The sequence shown here is derived from an EMBL/GenBank/DDBJ whole genome shotgun (WGS) entry which is preliminary data.</text>
</comment>
<dbReference type="GO" id="GO:0009249">
    <property type="term" value="P:protein lipoylation"/>
    <property type="evidence" value="ECO:0007669"/>
    <property type="project" value="InterPro"/>
</dbReference>
<evidence type="ECO:0000256" key="6">
    <source>
        <dbReference type="ARBA" id="ARBA00022840"/>
    </source>
</evidence>
<dbReference type="InterPro" id="IPR004143">
    <property type="entry name" value="BPL_LPL_catalytic"/>
</dbReference>
<dbReference type="PANTHER" id="PTHR12561:SF3">
    <property type="entry name" value="LIPOYLTRANSFERASE 1, MITOCHONDRIAL"/>
    <property type="match status" value="1"/>
</dbReference>
<name>A0A0B8R3M8_LACLL</name>
<proteinExistence type="predicted"/>
<evidence type="ECO:0000259" key="8">
    <source>
        <dbReference type="PROSITE" id="PS51733"/>
    </source>
</evidence>
<evidence type="ECO:0000256" key="7">
    <source>
        <dbReference type="ARBA" id="ARBA00048037"/>
    </source>
</evidence>
<dbReference type="InterPro" id="IPR019491">
    <property type="entry name" value="Lipoate_protein_ligase_C"/>
</dbReference>
<comment type="pathway">
    <text evidence="2">Protein modification; protein lipoylation via exogenous pathway; protein N(6)-(lipoyl)lysine from lipoate: step 1/2.</text>
</comment>
<dbReference type="PANTHER" id="PTHR12561">
    <property type="entry name" value="LIPOATE-PROTEIN LIGASE"/>
    <property type="match status" value="1"/>
</dbReference>
<comment type="pathway">
    <text evidence="1">Protein modification; protein lipoylation via exogenous pathway; protein N(6)-(lipoyl)lysine from lipoate: step 2/2.</text>
</comment>
<accession>A0A0B8R3M8</accession>
<dbReference type="GO" id="GO:0016979">
    <property type="term" value="F:lipoate-protein ligase activity"/>
    <property type="evidence" value="ECO:0007669"/>
    <property type="project" value="UniProtKB-EC"/>
</dbReference>
<dbReference type="GO" id="GO:0017118">
    <property type="term" value="F:lipoyltransferase activity"/>
    <property type="evidence" value="ECO:0007669"/>
    <property type="project" value="TreeGrafter"/>
</dbReference>
<keyword evidence="5" id="KW-0547">Nucleotide-binding</keyword>
<evidence type="ECO:0000313" key="9">
    <source>
        <dbReference type="EMBL" id="GAM81848.1"/>
    </source>
</evidence>
<reference evidence="9 10" key="1">
    <citation type="submission" date="2015-01" db="EMBL/GenBank/DDBJ databases">
        <title>Lactococcus lactis subsp.lactis JCM 5805 whole genome shotgun sequence.</title>
        <authorList>
            <person name="Fujii T."/>
            <person name="Tomita Y."/>
            <person name="Ikushima S."/>
            <person name="Fujiwara D."/>
        </authorList>
    </citation>
    <scope>NUCLEOTIDE SEQUENCE [LARGE SCALE GENOMIC DNA]</scope>
    <source>
        <strain evidence="9 10">JCM 5805</strain>
    </source>
</reference>
<gene>
    <name evidence="9" type="ORF">JCM5805K_2972</name>
</gene>
<keyword evidence="4 9" id="KW-0436">Ligase</keyword>
<dbReference type="EMBL" id="BBSI01000042">
    <property type="protein sequence ID" value="GAM81848.1"/>
    <property type="molecule type" value="Genomic_DNA"/>
</dbReference>
<evidence type="ECO:0000256" key="3">
    <source>
        <dbReference type="ARBA" id="ARBA00012367"/>
    </source>
</evidence>